<evidence type="ECO:0000313" key="3">
    <source>
        <dbReference type="Proteomes" id="UP001159363"/>
    </source>
</evidence>
<evidence type="ECO:0000313" key="2">
    <source>
        <dbReference type="EMBL" id="KAJ8868537.1"/>
    </source>
</evidence>
<name>A0ABQ9G7W4_9NEOP</name>
<dbReference type="EMBL" id="JARBHB010000014">
    <property type="protein sequence ID" value="KAJ8868537.1"/>
    <property type="molecule type" value="Genomic_DNA"/>
</dbReference>
<reference evidence="2 3" key="1">
    <citation type="submission" date="2023-02" db="EMBL/GenBank/DDBJ databases">
        <title>LHISI_Scaffold_Assembly.</title>
        <authorList>
            <person name="Stuart O.P."/>
            <person name="Cleave R."/>
            <person name="Magrath M.J.L."/>
            <person name="Mikheyev A.S."/>
        </authorList>
    </citation>
    <scope>NUCLEOTIDE SEQUENCE [LARGE SCALE GENOMIC DNA]</scope>
    <source>
        <strain evidence="2">Daus_M_001</strain>
        <tissue evidence="2">Leg muscle</tissue>
    </source>
</reference>
<feature type="region of interest" description="Disordered" evidence="1">
    <location>
        <begin position="1"/>
        <end position="42"/>
    </location>
</feature>
<comment type="caution">
    <text evidence="2">The sequence shown here is derived from an EMBL/GenBank/DDBJ whole genome shotgun (WGS) entry which is preliminary data.</text>
</comment>
<sequence length="518" mass="57354">MRREWSSAGMQGRGVGRDGRPRENPPTGGIARHDSHMREPTPQSSAYWSLSCVFIGCCPAPGSYGIRKVFPRKSSIGSETCRAGLINCGPIAKAETHGKYKDENATLIKCTIATKLEALNWRASSVGAHRVSSIDVTHARRVTLNEIVKQRDHEVRECKRCEKREHCQRTNSHRYKYHGEIPALRGDGIFLTFDSIALIARAPSVLQMSWQRARLYRPIYTRDIIVCVACRTDTQCRYQQSGPGDPHASRTQADSLTRTACQPLVVLRQWPPSSQPTSCRFVSHLPLPATSITRNTPGLINVVAIPTNSFLPTCLYAELREGTLLNSGGGGFNSSQLSSTRQYASRLPRTVTLHVIARCDPPILCKGTTVAKQLARSPPTKANRVQSPAGSPDFRKRESCRTMPLIGGFFFSGISRFHHPFIPAPLEYSLQSPSSALKTSLLRAATHSLAPVLRRTLWSVVSRYNPPCPRRAEPRRTRTMAACATTTTGSASRRRVVVPPSRHSSCRHGHRHGWSCHA</sequence>
<accession>A0ABQ9G7W4</accession>
<organism evidence="2 3">
    <name type="scientific">Dryococelus australis</name>
    <dbReference type="NCBI Taxonomy" id="614101"/>
    <lineage>
        <taxon>Eukaryota</taxon>
        <taxon>Metazoa</taxon>
        <taxon>Ecdysozoa</taxon>
        <taxon>Arthropoda</taxon>
        <taxon>Hexapoda</taxon>
        <taxon>Insecta</taxon>
        <taxon>Pterygota</taxon>
        <taxon>Neoptera</taxon>
        <taxon>Polyneoptera</taxon>
        <taxon>Phasmatodea</taxon>
        <taxon>Verophasmatodea</taxon>
        <taxon>Anareolatae</taxon>
        <taxon>Phasmatidae</taxon>
        <taxon>Eurycanthinae</taxon>
        <taxon>Dryococelus</taxon>
    </lineage>
</organism>
<feature type="region of interest" description="Disordered" evidence="1">
    <location>
        <begin position="375"/>
        <end position="396"/>
    </location>
</feature>
<evidence type="ECO:0000256" key="1">
    <source>
        <dbReference type="SAM" id="MobiDB-lite"/>
    </source>
</evidence>
<protein>
    <submittedName>
        <fullName evidence="2">Uncharacterized protein</fullName>
    </submittedName>
</protein>
<keyword evidence="3" id="KW-1185">Reference proteome</keyword>
<dbReference type="Proteomes" id="UP001159363">
    <property type="component" value="Chromosome 13"/>
</dbReference>
<gene>
    <name evidence="2" type="ORF">PR048_030065</name>
</gene>
<proteinExistence type="predicted"/>